<evidence type="ECO:0000256" key="1">
    <source>
        <dbReference type="SAM" id="MobiDB-lite"/>
    </source>
</evidence>
<feature type="non-terminal residue" evidence="3">
    <location>
        <position position="1"/>
    </location>
</feature>
<dbReference type="GO" id="GO:0003824">
    <property type="term" value="F:catalytic activity"/>
    <property type="evidence" value="ECO:0007669"/>
    <property type="project" value="InterPro"/>
</dbReference>
<organism evidence="3">
    <name type="scientific">hydrothermal vent metagenome</name>
    <dbReference type="NCBI Taxonomy" id="652676"/>
    <lineage>
        <taxon>unclassified sequences</taxon>
        <taxon>metagenomes</taxon>
        <taxon>ecological metagenomes</taxon>
    </lineage>
</organism>
<feature type="region of interest" description="Disordered" evidence="1">
    <location>
        <begin position="1"/>
        <end position="72"/>
    </location>
</feature>
<evidence type="ECO:0000313" key="3">
    <source>
        <dbReference type="EMBL" id="VAX06451.1"/>
    </source>
</evidence>
<sequence length="72" mass="7674">LSGHRQIPPFGLEGGQPGRIGKNWIKRQNGHSEDLGSSTQTNVHPGDVINIRTPTGGGFGPCNEPETITEEV</sequence>
<dbReference type="InterPro" id="IPR003692">
    <property type="entry name" value="Hydantoinase_B"/>
</dbReference>
<dbReference type="Pfam" id="PF02538">
    <property type="entry name" value="Hydantoinase_B"/>
    <property type="match status" value="1"/>
</dbReference>
<protein>
    <recommendedName>
        <fullName evidence="2">Hydantoinase B/oxoprolinase domain-containing protein</fullName>
    </recommendedName>
</protein>
<reference evidence="3" key="1">
    <citation type="submission" date="2018-06" db="EMBL/GenBank/DDBJ databases">
        <authorList>
            <person name="Zhirakovskaya E."/>
        </authorList>
    </citation>
    <scope>NUCLEOTIDE SEQUENCE</scope>
</reference>
<evidence type="ECO:0000259" key="2">
    <source>
        <dbReference type="Pfam" id="PF02538"/>
    </source>
</evidence>
<gene>
    <name evidence="3" type="ORF">MNBD_ALPHA03-403</name>
</gene>
<dbReference type="AlphaFoldDB" id="A0A3B1AXG6"/>
<name>A0A3B1AXG6_9ZZZZ</name>
<accession>A0A3B1AXG6</accession>
<dbReference type="EMBL" id="UOFW01000163">
    <property type="protein sequence ID" value="VAX06451.1"/>
    <property type="molecule type" value="Genomic_DNA"/>
</dbReference>
<feature type="domain" description="Hydantoinase B/oxoprolinase" evidence="2">
    <location>
        <begin position="2"/>
        <end position="61"/>
    </location>
</feature>
<proteinExistence type="predicted"/>